<name>A0ABP2HWQ5_9BACT</name>
<proteinExistence type="predicted"/>
<dbReference type="Proteomes" id="UP000006462">
    <property type="component" value="Unassembled WGS sequence"/>
</dbReference>
<evidence type="ECO:0000313" key="2">
    <source>
        <dbReference type="Proteomes" id="UP000006462"/>
    </source>
</evidence>
<accession>A0ABP2HWQ5</accession>
<organism evidence="1 2">
    <name type="scientific">Pyramidobacter piscolens W5455</name>
    <dbReference type="NCBI Taxonomy" id="352165"/>
    <lineage>
        <taxon>Bacteria</taxon>
        <taxon>Thermotogati</taxon>
        <taxon>Synergistota</taxon>
        <taxon>Synergistia</taxon>
        <taxon>Synergistales</taxon>
        <taxon>Dethiosulfovibrionaceae</taxon>
        <taxon>Pyramidobacter</taxon>
    </lineage>
</organism>
<gene>
    <name evidence="1" type="ORF">HMPREF7215_1716</name>
</gene>
<evidence type="ECO:0000313" key="1">
    <source>
        <dbReference type="EMBL" id="EFB91724.1"/>
    </source>
</evidence>
<protein>
    <submittedName>
        <fullName evidence="1">Uncharacterized protein</fullName>
    </submittedName>
</protein>
<comment type="caution">
    <text evidence="1">The sequence shown here is derived from an EMBL/GenBank/DDBJ whole genome shotgun (WGS) entry which is preliminary data.</text>
</comment>
<reference evidence="1 2" key="1">
    <citation type="submission" date="2009-12" db="EMBL/GenBank/DDBJ databases">
        <authorList>
            <person name="Shrivastava S."/>
            <person name="Madupu R."/>
            <person name="Durkin A.S."/>
            <person name="Torralba M."/>
            <person name="Methe B."/>
            <person name="Sutton G.G."/>
            <person name="Strausberg R.L."/>
            <person name="Nelson K.E."/>
        </authorList>
    </citation>
    <scope>NUCLEOTIDE SEQUENCE [LARGE SCALE GENOMIC DNA]</scope>
    <source>
        <strain evidence="1 2">W5455</strain>
    </source>
</reference>
<sequence>MLILFIKNEYHAKKSRPVVVEPTLFDDRPRFFSLSLDVFYVKIF</sequence>
<keyword evidence="2" id="KW-1185">Reference proteome</keyword>
<dbReference type="EMBL" id="ADFP01000023">
    <property type="protein sequence ID" value="EFB91724.1"/>
    <property type="molecule type" value="Genomic_DNA"/>
</dbReference>